<feature type="compositionally biased region" description="Basic and acidic residues" evidence="2">
    <location>
        <begin position="8"/>
        <end position="18"/>
    </location>
</feature>
<feature type="region of interest" description="Disordered" evidence="2">
    <location>
        <begin position="3306"/>
        <end position="3334"/>
    </location>
</feature>
<dbReference type="InterPro" id="IPR027272">
    <property type="entry name" value="Piezo"/>
</dbReference>
<dbReference type="Pfam" id="PF24874">
    <property type="entry name" value="Piezo_THU9_anchor"/>
    <property type="match status" value="1"/>
</dbReference>
<feature type="region of interest" description="Disordered" evidence="2">
    <location>
        <begin position="1"/>
        <end position="71"/>
    </location>
</feature>
<feature type="coiled-coil region" evidence="1">
    <location>
        <begin position="1017"/>
        <end position="1044"/>
    </location>
</feature>
<feature type="transmembrane region" description="Helical" evidence="3">
    <location>
        <begin position="3512"/>
        <end position="3533"/>
    </location>
</feature>
<proteinExistence type="predicted"/>
<feature type="compositionally biased region" description="Low complexity" evidence="2">
    <location>
        <begin position="2521"/>
        <end position="2533"/>
    </location>
</feature>
<feature type="compositionally biased region" description="Basic and acidic residues" evidence="2">
    <location>
        <begin position="2124"/>
        <end position="2144"/>
    </location>
</feature>
<dbReference type="GO" id="GO:0071260">
    <property type="term" value="P:cellular response to mechanical stimulus"/>
    <property type="evidence" value="ECO:0007669"/>
    <property type="project" value="TreeGrafter"/>
</dbReference>
<feature type="compositionally biased region" description="Basic and acidic residues" evidence="2">
    <location>
        <begin position="1573"/>
        <end position="1585"/>
    </location>
</feature>
<feature type="region of interest" description="Disordered" evidence="2">
    <location>
        <begin position="3043"/>
        <end position="3069"/>
    </location>
</feature>
<feature type="transmembrane region" description="Helical" evidence="3">
    <location>
        <begin position="2220"/>
        <end position="2248"/>
    </location>
</feature>
<feature type="region of interest" description="Disordered" evidence="2">
    <location>
        <begin position="2477"/>
        <end position="2533"/>
    </location>
</feature>
<feature type="region of interest" description="Disordered" evidence="2">
    <location>
        <begin position="2951"/>
        <end position="2983"/>
    </location>
</feature>
<dbReference type="InParanoid" id="C1DZW1"/>
<keyword evidence="3" id="KW-0472">Membrane</keyword>
<evidence type="ECO:0000256" key="2">
    <source>
        <dbReference type="SAM" id="MobiDB-lite"/>
    </source>
</evidence>
<feature type="transmembrane region" description="Helical" evidence="3">
    <location>
        <begin position="1661"/>
        <end position="1681"/>
    </location>
</feature>
<feature type="transmembrane region" description="Helical" evidence="3">
    <location>
        <begin position="1246"/>
        <end position="1266"/>
    </location>
</feature>
<name>C1DZW1_MICCC</name>
<dbReference type="InterPro" id="IPR056770">
    <property type="entry name" value="Piezo_THU9_anchor"/>
</dbReference>
<feature type="region of interest" description="Disordered" evidence="2">
    <location>
        <begin position="1464"/>
        <end position="1602"/>
    </location>
</feature>
<feature type="transmembrane region" description="Helical" evidence="3">
    <location>
        <begin position="1204"/>
        <end position="1234"/>
    </location>
</feature>
<feature type="transmembrane region" description="Helical" evidence="3">
    <location>
        <begin position="2269"/>
        <end position="2287"/>
    </location>
</feature>
<dbReference type="GO" id="GO:0050982">
    <property type="term" value="P:detection of mechanical stimulus"/>
    <property type="evidence" value="ECO:0007669"/>
    <property type="project" value="TreeGrafter"/>
</dbReference>
<accession>C1DZW1</accession>
<dbReference type="GeneID" id="8241125"/>
<feature type="transmembrane region" description="Helical" evidence="3">
    <location>
        <begin position="3155"/>
        <end position="3172"/>
    </location>
</feature>
<feature type="transmembrane region" description="Helical" evidence="3">
    <location>
        <begin position="1807"/>
        <end position="1840"/>
    </location>
</feature>
<dbReference type="STRING" id="296587.C1DZW1"/>
<feature type="region of interest" description="Disordered" evidence="2">
    <location>
        <begin position="2124"/>
        <end position="2150"/>
    </location>
</feature>
<evidence type="ECO:0000313" key="6">
    <source>
        <dbReference type="EMBL" id="ACO60718.1"/>
    </source>
</evidence>
<dbReference type="KEGG" id="mis:MICPUN_56401"/>
<feature type="compositionally biased region" description="Basic and acidic residues" evidence="2">
    <location>
        <begin position="1464"/>
        <end position="1496"/>
    </location>
</feature>
<dbReference type="GO" id="GO:0042391">
    <property type="term" value="P:regulation of membrane potential"/>
    <property type="evidence" value="ECO:0007669"/>
    <property type="project" value="TreeGrafter"/>
</dbReference>
<feature type="compositionally biased region" description="Basic and acidic residues" evidence="2">
    <location>
        <begin position="604"/>
        <end position="614"/>
    </location>
</feature>
<dbReference type="InterPro" id="IPR031334">
    <property type="entry name" value="Piezo_cap_dom"/>
</dbReference>
<feature type="transmembrane region" description="Helical" evidence="3">
    <location>
        <begin position="1714"/>
        <end position="1731"/>
    </location>
</feature>
<feature type="transmembrane region" description="Helical" evidence="3">
    <location>
        <begin position="3983"/>
        <end position="4001"/>
    </location>
</feature>
<dbReference type="PANTHER" id="PTHR13167">
    <property type="entry name" value="PIEZO-TYPE MECHANOSENSITIVE ION CHANNEL COMPONENT"/>
    <property type="match status" value="1"/>
</dbReference>
<feature type="transmembrane region" description="Helical" evidence="3">
    <location>
        <begin position="2664"/>
        <end position="2683"/>
    </location>
</feature>
<evidence type="ECO:0000256" key="3">
    <source>
        <dbReference type="SAM" id="Phobius"/>
    </source>
</evidence>
<dbReference type="RefSeq" id="XP_002499460.1">
    <property type="nucleotide sequence ID" value="XM_002499414.1"/>
</dbReference>
<dbReference type="GO" id="GO:0008381">
    <property type="term" value="F:mechanosensitive monoatomic ion channel activity"/>
    <property type="evidence" value="ECO:0007669"/>
    <property type="project" value="InterPro"/>
</dbReference>
<feature type="region of interest" description="Disordered" evidence="2">
    <location>
        <begin position="652"/>
        <end position="671"/>
    </location>
</feature>
<feature type="transmembrane region" description="Helical" evidence="3">
    <location>
        <begin position="2388"/>
        <end position="2404"/>
    </location>
</feature>
<keyword evidence="3" id="KW-1133">Transmembrane helix</keyword>
<feature type="transmembrane region" description="Helical" evidence="3">
    <location>
        <begin position="2594"/>
        <end position="2618"/>
    </location>
</feature>
<feature type="transmembrane region" description="Helical" evidence="3">
    <location>
        <begin position="3608"/>
        <end position="3629"/>
    </location>
</feature>
<feature type="transmembrane region" description="Helical" evidence="3">
    <location>
        <begin position="1399"/>
        <end position="1419"/>
    </location>
</feature>
<feature type="compositionally biased region" description="Basic and acidic residues" evidence="2">
    <location>
        <begin position="2495"/>
        <end position="2515"/>
    </location>
</feature>
<feature type="compositionally biased region" description="Acidic residues" evidence="2">
    <location>
        <begin position="3043"/>
        <end position="3052"/>
    </location>
</feature>
<feature type="transmembrane region" description="Helical" evidence="3">
    <location>
        <begin position="164"/>
        <end position="185"/>
    </location>
</feature>
<gene>
    <name evidence="6" type="ORF">MICPUN_56401</name>
</gene>
<dbReference type="eggNOG" id="KOG1893">
    <property type="taxonomic scope" value="Eukaryota"/>
</dbReference>
<feature type="transmembrane region" description="Helical" evidence="3">
    <location>
        <begin position="3687"/>
        <end position="3712"/>
    </location>
</feature>
<evidence type="ECO:0000313" key="7">
    <source>
        <dbReference type="Proteomes" id="UP000002009"/>
    </source>
</evidence>
<feature type="transmembrane region" description="Helical" evidence="3">
    <location>
        <begin position="1296"/>
        <end position="1318"/>
    </location>
</feature>
<dbReference type="GO" id="GO:0016020">
    <property type="term" value="C:membrane"/>
    <property type="evidence" value="ECO:0007669"/>
    <property type="project" value="InterPro"/>
</dbReference>
<evidence type="ECO:0000259" key="4">
    <source>
        <dbReference type="Pfam" id="PF12166"/>
    </source>
</evidence>
<feature type="domain" description="Piezo non-specific cation channel cap" evidence="4">
    <location>
        <begin position="3776"/>
        <end position="4063"/>
    </location>
</feature>
<feature type="transmembrane region" description="Helical" evidence="3">
    <location>
        <begin position="2188"/>
        <end position="2208"/>
    </location>
</feature>
<feature type="transmembrane region" description="Helical" evidence="3">
    <location>
        <begin position="206"/>
        <end position="228"/>
    </location>
</feature>
<reference evidence="6 7" key="1">
    <citation type="journal article" date="2009" name="Science">
        <title>Green evolution and dynamic adaptations revealed by genomes of the marine picoeukaryotes Micromonas.</title>
        <authorList>
            <person name="Worden A.Z."/>
            <person name="Lee J.H."/>
            <person name="Mock T."/>
            <person name="Rouze P."/>
            <person name="Simmons M.P."/>
            <person name="Aerts A.L."/>
            <person name="Allen A.E."/>
            <person name="Cuvelier M.L."/>
            <person name="Derelle E."/>
            <person name="Everett M.V."/>
            <person name="Foulon E."/>
            <person name="Grimwood J."/>
            <person name="Gundlach H."/>
            <person name="Henrissat B."/>
            <person name="Napoli C."/>
            <person name="McDonald S.M."/>
            <person name="Parker M.S."/>
            <person name="Rombauts S."/>
            <person name="Salamov A."/>
            <person name="Von Dassow P."/>
            <person name="Badger J.H."/>
            <person name="Coutinho P.M."/>
            <person name="Demir E."/>
            <person name="Dubchak I."/>
            <person name="Gentemann C."/>
            <person name="Eikrem W."/>
            <person name="Gready J.E."/>
            <person name="John U."/>
            <person name="Lanier W."/>
            <person name="Lindquist E.A."/>
            <person name="Lucas S."/>
            <person name="Mayer K.F."/>
            <person name="Moreau H."/>
            <person name="Not F."/>
            <person name="Otillar R."/>
            <person name="Panaud O."/>
            <person name="Pangilinan J."/>
            <person name="Paulsen I."/>
            <person name="Piegu B."/>
            <person name="Poliakov A."/>
            <person name="Robbens S."/>
            <person name="Schmutz J."/>
            <person name="Toulza E."/>
            <person name="Wyss T."/>
            <person name="Zelensky A."/>
            <person name="Zhou K."/>
            <person name="Armbrust E.V."/>
            <person name="Bhattacharya D."/>
            <person name="Goodenough U.W."/>
            <person name="Van de Peer Y."/>
            <person name="Grigoriev I.V."/>
        </authorList>
    </citation>
    <scope>NUCLEOTIDE SEQUENCE [LARGE SCALE GENOMIC DNA]</scope>
    <source>
        <strain evidence="7">RCC299 / NOUM17</strain>
    </source>
</reference>
<feature type="region of interest" description="Disordered" evidence="2">
    <location>
        <begin position="1928"/>
        <end position="1949"/>
    </location>
</feature>
<feature type="region of interest" description="Disordered" evidence="2">
    <location>
        <begin position="562"/>
        <end position="614"/>
    </location>
</feature>
<feature type="region of interest" description="Disordered" evidence="2">
    <location>
        <begin position="846"/>
        <end position="877"/>
    </location>
</feature>
<feature type="compositionally biased region" description="Basic and acidic residues" evidence="2">
    <location>
        <begin position="662"/>
        <end position="671"/>
    </location>
</feature>
<evidence type="ECO:0000256" key="1">
    <source>
        <dbReference type="SAM" id="Coils"/>
    </source>
</evidence>
<evidence type="ECO:0000259" key="5">
    <source>
        <dbReference type="Pfam" id="PF24874"/>
    </source>
</evidence>
<feature type="compositionally biased region" description="Low complexity" evidence="2">
    <location>
        <begin position="25"/>
        <end position="57"/>
    </location>
</feature>
<dbReference type="EMBL" id="CP001323">
    <property type="protein sequence ID" value="ACO60718.1"/>
    <property type="molecule type" value="Genomic_DNA"/>
</dbReference>
<feature type="compositionally biased region" description="Basic and acidic residues" evidence="2">
    <location>
        <begin position="2477"/>
        <end position="2487"/>
    </location>
</feature>
<organism evidence="6 7">
    <name type="scientific">Micromonas commoda (strain RCC299 / NOUM17 / CCMP2709)</name>
    <name type="common">Picoplanktonic green alga</name>
    <dbReference type="NCBI Taxonomy" id="296587"/>
    <lineage>
        <taxon>Eukaryota</taxon>
        <taxon>Viridiplantae</taxon>
        <taxon>Chlorophyta</taxon>
        <taxon>Mamiellophyceae</taxon>
        <taxon>Mamiellales</taxon>
        <taxon>Mamiellaceae</taxon>
        <taxon>Micromonas</taxon>
    </lineage>
</organism>
<feature type="compositionally biased region" description="Basic and acidic residues" evidence="2">
    <location>
        <begin position="2967"/>
        <end position="2981"/>
    </location>
</feature>
<feature type="transmembrane region" description="Helical" evidence="3">
    <location>
        <begin position="2624"/>
        <end position="2643"/>
    </location>
</feature>
<dbReference type="GO" id="GO:0005261">
    <property type="term" value="F:monoatomic cation channel activity"/>
    <property type="evidence" value="ECO:0007669"/>
    <property type="project" value="TreeGrafter"/>
</dbReference>
<feature type="transmembrane region" description="Helical" evidence="3">
    <location>
        <begin position="265"/>
        <end position="286"/>
    </location>
</feature>
<protein>
    <submittedName>
        <fullName evidence="6">Uncharacterized protein</fullName>
    </submittedName>
</protein>
<feature type="transmembrane region" description="Helical" evidence="3">
    <location>
        <begin position="3545"/>
        <end position="3563"/>
    </location>
</feature>
<dbReference type="Proteomes" id="UP000002009">
    <property type="component" value="Chromosome 2"/>
</dbReference>
<feature type="transmembrane region" description="Helical" evidence="3">
    <location>
        <begin position="3575"/>
        <end position="3596"/>
    </location>
</feature>
<feature type="domain" description="Piezo THU9 and anchor" evidence="5">
    <location>
        <begin position="3473"/>
        <end position="3713"/>
    </location>
</feature>
<feature type="transmembrane region" description="Helical" evidence="3">
    <location>
        <begin position="3114"/>
        <end position="3143"/>
    </location>
</feature>
<keyword evidence="1" id="KW-0175">Coiled coil</keyword>
<feature type="transmembrane region" description="Helical" evidence="3">
    <location>
        <begin position="1431"/>
        <end position="1450"/>
    </location>
</feature>
<dbReference type="OrthoDB" id="552202at2759"/>
<dbReference type="Pfam" id="PF12166">
    <property type="entry name" value="Piezo_cap"/>
    <property type="match status" value="1"/>
</dbReference>
<keyword evidence="3" id="KW-0812">Transmembrane</keyword>
<sequence length="4067" mass="450282">MDFLFDLWRTERATEGKKTKAKPKSSSMTRSSSTSRSAPASPPRSQSAPAPPTRSTSNTTVPNLPPRKPMGEKLRENVRAAGDALRQAKQKAADGSKRACAPIAAGAKSAFRVGRRKIGGDDPNSKARRAWSWALARTLRVWRVAHALACLAAGVSRVNAPSAVYLFLFTAQCSLAPAGGLYQGTARKESLDRTHRLHAWFAQRRLLWLTVTASGACLTAQIALHVALRATGDDVLLANAGVWRAMGIHAFDDGADAALAVVPDVLLFLISSVALTVVRCVCALAMTNRFKHAVKQVMTLQRRLRRRGEPWRVHAGFDGTVGLTEAALAALQSAKEESLKEEDSSPSATRADERLEAYVEVIPPTRTSSRAAALWRAVGSAATAAAGSWRPALLNGAVFLVAVAHFTSHAADRRVPALLDSIGSVRSMRGWVATAVLAPYVSSVVETAFWGVGGAAGDFGLTGGGELRRQGSDWNWLCHSVGLWPMANSRGRWCSCMDEDQGFAWAWAIIALALFGMGGDGPGRPGEGSDSSENGKAKKGTSSKLWRYLSWTACVEAVLRRPGKKRKKEDASSSSEGEGLLPALPSESGTPGDGGESQSFAKLAPEKRRPGQHDVRVDLLQKLRSRQEMVRAGASSSAADLQRLLREAETRGSASGVWVSRGEAESKPRDDESDVRIIVRSINYLFVTTFTKAASLARTKSLQKSSPDVGGATGAAYRPEELLAAVGGGAGSKKRAPMKGTQSLGQSTKKVKTAVLNTANAFWSRSGESIGAAAGTLNRRADGPLGGGVLPLFASFMLATSYPSLLSVPLLLWSMLPFIAPWSLAADGDQGDPLEVKKASAIGEGPALGKEEAEASPPAMPQSDPSKPGPPQPSLSRRLLNRMTSGSFKRMKERWSQVATWAGKSKLGSWASRERRSAKEFVALHVAGRYRWFHFIAAMYATGLLILDYGSRLSTEMIYVDEASSDNSWGSELMFGPARRASAAATLLFKLLFVAMILRPHPRRDESRTLKEAVAASAAAKAKAELAAEEVDELEDRATEADDIDRAHVASLAKVSDEIAVTVKTAEANKTRESFAPLEFVPDEEYVRELQAWYEENSAARQQRALRVAFGDLSPGSHGTGEGPGAFERKLEGAMSETELAEQEKREDAEDRKTLLRLRRQCRHRRRFAARRDAWVKRLDHMSARTRAMIAADPGKTPMGPLWWVQYVAMLSFVIAIANTSTIIAGGMLGLLLLYVASVDWRYSRWWWGCAYVGLTMTLQVTWLSIAEAYLITEGTVDSHLAEGLGLKIYGVRAPLWASGEFFLLLLLLVVVVAELVVNDARKLHDRHVERYGADAEATLVAGTDEDGKQVTRKVEVKKRAATSEFWLDDLGATVGSIVRINPRTSRQLRGFGRWLQEIEPLSVLPLTLLFLVLCGLTPSEGHTADFVHMFDVMTALGLLLSSLLSFRNLTHRIHKLIRRDEERFEREKREEQERLEEERRMREEAEAEARERSVRGADTPAEEGIPELPQTPPPTVPAPQSTSRLAEARGVPAPRIKTDGSEGSSDEEFTQIELATPKTEKTARRTPASPTPKKEVKPEEEKPSAVKSDQPTPSPKSPAVVGSKFRFGKLVAGAMLLGSRGDSRRDRDRALAQSQSSIEYVRDMKPWAETRRRVRRGLRVYVAFQCMYITALYMFNVQYVNRTVHKYWPDEIDRVIVPDDFGMFVVTSYAGNLWPRILTLLFAIFNMRWLDWKHRRDRHPPAPYEDSDDEKEIVEKEKKAGYDRKGWDPSVYLAAVATFYVTSKAHVKKMFGPKFEALLQKRAMDILLLTVIACVAASIDLFGVFHSALAIHAVIAIATVKSFEMSGLSRIMKGGGRKRRDSVDSLIEEEAVADKKKKEEPKTWRERFAATYAALPALPALPWRKKKGEIEKATSHEEVELLESGGSAVSQPLGDFGEQPASRRGRKRPSLYHEANDYGLMFAVIASVSMILKYVAQLRMSQLGGIFEDVTGPSWGTWLGLIRLTDPRLESIGDVREGAETCCQWPNKLSSSGSYCVAWVDPYAVTNSSIVAVSAAGDVVEQAAAATRTCSAFAGYWWQMRYQIAIIVIASMQCLLQSRHNLLAAKKATAAIAAAHGKKIEVTDEDESSKKSSPEKKEEKNDGVKPSTAAAGAVGASAVAVATAESEKKGPAAAGKKTMIQESLVQLRLMVEYVFVSIATFNFAEFLEKVEYLSEAAPFFNYIIAMALLLSSAFLKSNISSIFYIAILGYLQSENSEEGLRRVHKEGHYVVIAVGVMVMVHVLASLRLPDILLDSDYCVDCPTRRFWLNFGSCPDDNPANVSTAVLPMYTLPPPPPAPSPPPPGQIAVIDSDAAAGAISEQEAAANQELDQLFYDSRCKRPVTTTEYSIIPDLIVMLLLAYFIRRAKLVAMSESARMTWKRGMAGVMKSNREIKKGAEAGKARALTGSAKDEEAYETMREQGVLYQRQKARASDVSEEIAKKDATLRNRRSAKLKGESGRDGKFKFGVRDDPLDPAKGGDSSSSDVPTSSLSDAFRTAKVRRDARVRRAKATPVAEAGGVDLKSMTPEQRKVHRERMLAGEKLKKTLRNAGEALGHALLVLVAICFLPLIILFTVLAGVNRKIADLIGIGYVIIAVVFAVRLRDLRLNLCIRTGVPPSRTNIELFRILPLYVYAILACKLLYQVPYFLPHLFEGGIASKGKCDLGTAGCDTWMDFVGALKLDKACDPSMMEQCSSVLSWSRGGILPEILLFVMCAIQQNLNRNERYVEIVWSRQLRSARRSEKATVLHVQRMIDWRNSEVEDRRRHYRETIYSIQDSAAQVKAWTEELRKAEEMPVGVMDPDSGDRAKVSEVPLKPYVTVINPTTVKITCEMLPNAPPIEYFTVKREPHPRLTALSHYSDPIEVAVEKRPGRERRGGHSRAGAQKGVVEIKDLKPGKGYVFVVHSYTESNGHSTESEASDPIELPMETKEQTDARKKKEEEEKEGGWAMFKRLFKQGVDVCLDKLAYLLDPAVYPIPEVNERYKEQSGDEMQTIMIKDVDDGLSDSDDDSLPDITKEPGAGSPEMRRRRDTNEFEGEMDAISNWFHKGHWGDKGGVMGFFGGIIRLVYSLSEWFAYASICGALLTHTDFFSVLPVIWVMLVALVRNPHPAPESWWMAFWYSIAVLIFRVTFQTKAFCMDVDEDTSPSDLNHFTFSMQPECPATKASLFDWDNGDWMYATNAVVFLTVKTGASTILNAVLVDIFVCASLLLHIDHLNFVGIRTYEDMKYIRPCINYSQLHGLRTVTRMDEIKDGMLGLTFEEGVASDSSTPSVLSPGKGVGKPGSGSQTPSALKATPASIKSKSFVKRLKDLLGERKDEDLYGIPEFTGRKIMWPGQYYREACVNQLEGDRKRDEKPPSRKEFREKYGAAIKEKKINKNAAVKSALKTFGRDLWDSIKYSAKYAVGTIRDFLTEIQLSNKTEPPSRNTGKPGRDLYPIEFFLQIFSLVWLIFDFSNLNFENDAQASGAEQLQSGLTIAILTSTLSMVISRLVYVSQNMLMKYVMQVAYTLTLLLHIFIILPLVDGRAFVKAHGNVHLKAFVACQLLYLLVSALQIRTGYREGSQYQTLFMKLGTGPVAYYAFMIYQSVPFLFELRTLLDWVMSESSLDLLMWFRFENLYHMLWKDLLYQEARRQNKEIYSGRDKFPLVFKMLQGFTIFTGIILLLLAPIFLFSSINPVLSPNKVTSANLNVELRVRVNSSLAVYNIYQAQAQSVEMSGEDIDASERYLMTSPLTQKFDAECLLFPRHSSVSWVLPAGPRGALATNLVTHAKWLNTTRQLTSTSTSESQAELVFTTAFTRYGPPTAKTVMMEVISPLTSSQALEMGTMINDISDQKAEVAVERALPRLLNLPPRDQVIKLSKTAPDPNPSDDATTILSLERLDDSLMIWGLRTKQITLAGVKKGFCGMVDYTEEGSQGVLYATMSDRFLSGVVEQLGLDSYSMLALYAFIFVAIGGVVRRFFQFKIEDVMIYEIPNPDYLLRLCRGLRMLRAHRYPGCRRDEIKLFHTLIQMLRSPDILIKVTRNKDV</sequence>
<keyword evidence="7" id="KW-1185">Reference proteome</keyword>
<dbReference type="PANTHER" id="PTHR13167:SF25">
    <property type="entry name" value="PIEZO-TYPE MECHANOSENSITIVE ION CHANNEL COMPONENT"/>
    <property type="match status" value="1"/>
</dbReference>
<feature type="transmembrane region" description="Helical" evidence="3">
    <location>
        <begin position="3475"/>
        <end position="3492"/>
    </location>
</feature>